<dbReference type="Pfam" id="PF00403">
    <property type="entry name" value="HMA"/>
    <property type="match status" value="1"/>
</dbReference>
<comment type="caution">
    <text evidence="3">The sequence shown here is derived from an EMBL/GenBank/DDBJ whole genome shotgun (WGS) entry which is preliminary data.</text>
</comment>
<keyword evidence="4" id="KW-1185">Reference proteome</keyword>
<feature type="transmembrane region" description="Helical" evidence="1">
    <location>
        <begin position="12"/>
        <end position="32"/>
    </location>
</feature>
<dbReference type="Gene3D" id="3.30.70.100">
    <property type="match status" value="1"/>
</dbReference>
<protein>
    <submittedName>
        <fullName evidence="3">Copper chaperone CopZ</fullName>
    </submittedName>
</protein>
<dbReference type="Gene3D" id="1.10.287.910">
    <property type="entry name" value="bacterial mercury transporter, merf"/>
    <property type="match status" value="1"/>
</dbReference>
<keyword evidence="1" id="KW-0812">Transmembrane</keyword>
<accession>A0A2W7S7H5</accession>
<dbReference type="RefSeq" id="WP_111295030.1">
    <property type="nucleotide sequence ID" value="NZ_QKZV01000004.1"/>
</dbReference>
<name>A0A2W7S7H5_9BACT</name>
<dbReference type="PROSITE" id="PS50846">
    <property type="entry name" value="HMA_2"/>
    <property type="match status" value="1"/>
</dbReference>
<proteinExistence type="predicted"/>
<organism evidence="3 4">
    <name type="scientific">Hydrotalea sandarakina</name>
    <dbReference type="NCBI Taxonomy" id="1004304"/>
    <lineage>
        <taxon>Bacteria</taxon>
        <taxon>Pseudomonadati</taxon>
        <taxon>Bacteroidota</taxon>
        <taxon>Chitinophagia</taxon>
        <taxon>Chitinophagales</taxon>
        <taxon>Chitinophagaceae</taxon>
        <taxon>Hydrotalea</taxon>
    </lineage>
</organism>
<feature type="transmembrane region" description="Helical" evidence="1">
    <location>
        <begin position="52"/>
        <end position="69"/>
    </location>
</feature>
<dbReference type="InterPro" id="IPR006121">
    <property type="entry name" value="HMA_dom"/>
</dbReference>
<dbReference type="SUPFAM" id="SSF55008">
    <property type="entry name" value="HMA, heavy metal-associated domain"/>
    <property type="match status" value="1"/>
</dbReference>
<gene>
    <name evidence="3" type="ORF">LX80_01604</name>
</gene>
<dbReference type="CDD" id="cd00371">
    <property type="entry name" value="HMA"/>
    <property type="match status" value="1"/>
</dbReference>
<reference evidence="3 4" key="1">
    <citation type="submission" date="2018-06" db="EMBL/GenBank/DDBJ databases">
        <title>Genomic Encyclopedia of Archaeal and Bacterial Type Strains, Phase II (KMG-II): from individual species to whole genera.</title>
        <authorList>
            <person name="Goeker M."/>
        </authorList>
    </citation>
    <scope>NUCLEOTIDE SEQUENCE [LARGE SCALE GENOMIC DNA]</scope>
    <source>
        <strain evidence="3 4">DSM 23241</strain>
    </source>
</reference>
<dbReference type="InterPro" id="IPR036163">
    <property type="entry name" value="HMA_dom_sf"/>
</dbReference>
<keyword evidence="1" id="KW-1133">Transmembrane helix</keyword>
<feature type="transmembrane region" description="Helical" evidence="1">
    <location>
        <begin position="90"/>
        <end position="109"/>
    </location>
</feature>
<keyword evidence="1" id="KW-0472">Membrane</keyword>
<evidence type="ECO:0000313" key="3">
    <source>
        <dbReference type="EMBL" id="PZX62909.1"/>
    </source>
</evidence>
<dbReference type="EMBL" id="QKZV01000004">
    <property type="protein sequence ID" value="PZX62909.1"/>
    <property type="molecule type" value="Genomic_DNA"/>
</dbReference>
<evidence type="ECO:0000256" key="1">
    <source>
        <dbReference type="SAM" id="Phobius"/>
    </source>
</evidence>
<evidence type="ECO:0000259" key="2">
    <source>
        <dbReference type="PROSITE" id="PS50846"/>
    </source>
</evidence>
<dbReference type="AlphaFoldDB" id="A0A2W7S7H5"/>
<dbReference type="PROSITE" id="PS51257">
    <property type="entry name" value="PROKAR_LIPOPROTEIN"/>
    <property type="match status" value="1"/>
</dbReference>
<dbReference type="GO" id="GO:0046872">
    <property type="term" value="F:metal ion binding"/>
    <property type="evidence" value="ECO:0007669"/>
    <property type="project" value="InterPro"/>
</dbReference>
<dbReference type="OrthoDB" id="1493145at2"/>
<sequence length="204" mass="22916">MRTVNAKIQLGLIALILAFITSLSCIMPVVALITKNHTVTAFFSWMEPYRPALISITFISLVVSWYQFFSIPKLDKNTEINSKFSLSKKFYLLSSITLLSLLLITFPFYSSIFIPKIKNIEKPAYLDKTVVKKVKLMLEGMECEACTNTIKMSLANHKGVVNFETSFSESTAIVEFNMLETTLDDIIHTINSTGYSVSGVSEVK</sequence>
<evidence type="ECO:0000313" key="4">
    <source>
        <dbReference type="Proteomes" id="UP000249720"/>
    </source>
</evidence>
<feature type="domain" description="HMA" evidence="2">
    <location>
        <begin position="132"/>
        <end position="198"/>
    </location>
</feature>
<dbReference type="Proteomes" id="UP000249720">
    <property type="component" value="Unassembled WGS sequence"/>
</dbReference>